<comment type="caution">
    <text evidence="1">The sequence shown here is derived from an EMBL/GenBank/DDBJ whole genome shotgun (WGS) entry which is preliminary data.</text>
</comment>
<name>A0A4U8S224_9HELI</name>
<evidence type="ECO:0000313" key="2">
    <source>
        <dbReference type="Proteomes" id="UP000029878"/>
    </source>
</evidence>
<evidence type="ECO:0000313" key="1">
    <source>
        <dbReference type="EMBL" id="TLD79681.1"/>
    </source>
</evidence>
<evidence type="ECO:0008006" key="3">
    <source>
        <dbReference type="Google" id="ProtNLM"/>
    </source>
</evidence>
<dbReference type="SUPFAM" id="SSF53474">
    <property type="entry name" value="alpha/beta-Hydrolases"/>
    <property type="match status" value="1"/>
</dbReference>
<feature type="non-terminal residue" evidence="1">
    <location>
        <position position="201"/>
    </location>
</feature>
<sequence>MENKNKELIKKLRDNAELAWSAYGYYDFFTEPFYHMYLLDDNKQAHYIKDIADIMNISYCDVYVADLIFPNREGIKVGTLKGDMTPTQAQRFFEKYDLLDYYPKFDYKHNKQKQGFHACLFQNRESKQYTLAIRGSYDNRDYVKADALNLLIKEQVPRAYYEDMLRFYNQCKAKYPAIIESKSLNIVGHSLGSALAQMLTL</sequence>
<dbReference type="Gene3D" id="3.40.50.1820">
    <property type="entry name" value="alpha/beta hydrolase"/>
    <property type="match status" value="1"/>
</dbReference>
<proteinExistence type="predicted"/>
<accession>A0A4U8S224</accession>
<dbReference type="Proteomes" id="UP000029878">
    <property type="component" value="Unassembled WGS sequence"/>
</dbReference>
<dbReference type="OrthoDB" id="5326003at2"/>
<dbReference type="InterPro" id="IPR029058">
    <property type="entry name" value="AB_hydrolase_fold"/>
</dbReference>
<gene>
    <name evidence="1" type="ORF">LS81_010535</name>
</gene>
<reference evidence="1 2" key="1">
    <citation type="journal article" date="2014" name="Genome Announc.">
        <title>Draft genome sequences of eight enterohepatic helicobacter species isolated from both laboratory and wild rodents.</title>
        <authorList>
            <person name="Sheh A."/>
            <person name="Shen Z."/>
            <person name="Fox J.G."/>
        </authorList>
    </citation>
    <scope>NUCLEOTIDE SEQUENCE [LARGE SCALE GENOMIC DNA]</scope>
    <source>
        <strain evidence="1 2">ATCC 700114</strain>
    </source>
</reference>
<dbReference type="RefSeq" id="WP_138069937.1">
    <property type="nucleotide sequence ID" value="NZ_JRPL02000059.1"/>
</dbReference>
<dbReference type="EMBL" id="JRPL02000059">
    <property type="protein sequence ID" value="TLD79681.1"/>
    <property type="molecule type" value="Genomic_DNA"/>
</dbReference>
<dbReference type="AlphaFoldDB" id="A0A4U8S224"/>
<organism evidence="1 2">
    <name type="scientific">Helicobacter trogontum</name>
    <dbReference type="NCBI Taxonomy" id="50960"/>
    <lineage>
        <taxon>Bacteria</taxon>
        <taxon>Pseudomonadati</taxon>
        <taxon>Campylobacterota</taxon>
        <taxon>Epsilonproteobacteria</taxon>
        <taxon>Campylobacterales</taxon>
        <taxon>Helicobacteraceae</taxon>
        <taxon>Helicobacter</taxon>
    </lineage>
</organism>
<protein>
    <recommendedName>
        <fullName evidence="3">DUF2974 domain-containing protein</fullName>
    </recommendedName>
</protein>